<dbReference type="EC" id="1.1.5.4" evidence="5"/>
<comment type="catalytic activity">
    <reaction evidence="1">
        <text>(S)-malate + a quinone = a quinol + oxaloacetate</text>
        <dbReference type="Rhea" id="RHEA:46012"/>
        <dbReference type="ChEBI" id="CHEBI:15589"/>
        <dbReference type="ChEBI" id="CHEBI:16452"/>
        <dbReference type="ChEBI" id="CHEBI:24646"/>
        <dbReference type="ChEBI" id="CHEBI:132124"/>
        <dbReference type="EC" id="1.1.5.4"/>
    </reaction>
</comment>
<protein>
    <recommendedName>
        <fullName evidence="5">malate dehydrogenase (quinone)</fullName>
        <ecNumber evidence="5">1.1.5.4</ecNumber>
    </recommendedName>
    <alternativeName>
        <fullName evidence="11">MQO</fullName>
    </alternativeName>
    <alternativeName>
        <fullName evidence="10">Malate dehydrogenase [quinone]</fullName>
    </alternativeName>
</protein>
<comment type="pathway">
    <text evidence="3">Carbohydrate metabolism; tricarboxylic acid cycle; oxaloacetate from (S)-malate (quinone route): step 1/1.</text>
</comment>
<evidence type="ECO:0000256" key="3">
    <source>
        <dbReference type="ARBA" id="ARBA00005012"/>
    </source>
</evidence>
<comment type="caution">
    <text evidence="12">The sequence shown here is derived from an EMBL/GenBank/DDBJ whole genome shotgun (WGS) entry which is preliminary data.</text>
</comment>
<feature type="non-terminal residue" evidence="12">
    <location>
        <position position="1"/>
    </location>
</feature>
<dbReference type="EMBL" id="DNNA01000310">
    <property type="protein sequence ID" value="HBC36592.1"/>
    <property type="molecule type" value="Genomic_DNA"/>
</dbReference>
<comment type="cofactor">
    <cofactor evidence="2">
        <name>FAD</name>
        <dbReference type="ChEBI" id="CHEBI:57692"/>
    </cofactor>
</comment>
<keyword evidence="9 12" id="KW-0560">Oxidoreductase</keyword>
<evidence type="ECO:0000256" key="4">
    <source>
        <dbReference type="ARBA" id="ARBA00006389"/>
    </source>
</evidence>
<evidence type="ECO:0000313" key="13">
    <source>
        <dbReference type="Proteomes" id="UP000263489"/>
    </source>
</evidence>
<dbReference type="Pfam" id="PF06039">
    <property type="entry name" value="Mqo"/>
    <property type="match status" value="1"/>
</dbReference>
<sequence length="78" mass="8415">VAAKDGTLAALLGASPGASTAANAMINVIERCFPEKIKTPEWQERMKELVPSYGQSLVEDEALLTKVRERTLSTLKLG</sequence>
<dbReference type="Proteomes" id="UP000263489">
    <property type="component" value="Unassembled WGS sequence"/>
</dbReference>
<evidence type="ECO:0000256" key="2">
    <source>
        <dbReference type="ARBA" id="ARBA00001974"/>
    </source>
</evidence>
<evidence type="ECO:0000256" key="1">
    <source>
        <dbReference type="ARBA" id="ARBA00001139"/>
    </source>
</evidence>
<comment type="similarity">
    <text evidence="4">Belongs to the MQO family.</text>
</comment>
<name>A0A352IYQ9_9GAMM</name>
<evidence type="ECO:0000256" key="6">
    <source>
        <dbReference type="ARBA" id="ARBA00022532"/>
    </source>
</evidence>
<accession>A0A352IYQ9</accession>
<evidence type="ECO:0000256" key="8">
    <source>
        <dbReference type="ARBA" id="ARBA00022827"/>
    </source>
</evidence>
<keyword evidence="8" id="KW-0274">FAD</keyword>
<proteinExistence type="inferred from homology"/>
<dbReference type="InterPro" id="IPR006231">
    <property type="entry name" value="MQO"/>
</dbReference>
<keyword evidence="6" id="KW-0816">Tricarboxylic acid cycle</keyword>
<evidence type="ECO:0000313" key="12">
    <source>
        <dbReference type="EMBL" id="HBC36592.1"/>
    </source>
</evidence>
<dbReference type="UniPathway" id="UPA00223">
    <property type="reaction ID" value="UER01008"/>
</dbReference>
<evidence type="ECO:0000256" key="7">
    <source>
        <dbReference type="ARBA" id="ARBA00022630"/>
    </source>
</evidence>
<keyword evidence="7" id="KW-0285">Flavoprotein</keyword>
<evidence type="ECO:0000256" key="9">
    <source>
        <dbReference type="ARBA" id="ARBA00023002"/>
    </source>
</evidence>
<dbReference type="GO" id="GO:0006099">
    <property type="term" value="P:tricarboxylic acid cycle"/>
    <property type="evidence" value="ECO:0007669"/>
    <property type="project" value="UniProtKB-UniPathway"/>
</dbReference>
<gene>
    <name evidence="12" type="ORF">DC045_20245</name>
</gene>
<evidence type="ECO:0000256" key="11">
    <source>
        <dbReference type="ARBA" id="ARBA00031550"/>
    </source>
</evidence>
<organism evidence="12 13">
    <name type="scientific">Marinobacter adhaerens</name>
    <dbReference type="NCBI Taxonomy" id="1033846"/>
    <lineage>
        <taxon>Bacteria</taxon>
        <taxon>Pseudomonadati</taxon>
        <taxon>Pseudomonadota</taxon>
        <taxon>Gammaproteobacteria</taxon>
        <taxon>Pseudomonadales</taxon>
        <taxon>Marinobacteraceae</taxon>
        <taxon>Marinobacter</taxon>
    </lineage>
</organism>
<dbReference type="AlphaFoldDB" id="A0A352IYQ9"/>
<evidence type="ECO:0000256" key="5">
    <source>
        <dbReference type="ARBA" id="ARBA00013026"/>
    </source>
</evidence>
<evidence type="ECO:0000256" key="10">
    <source>
        <dbReference type="ARBA" id="ARBA00030660"/>
    </source>
</evidence>
<dbReference type="GO" id="GO:0008924">
    <property type="term" value="F:L-malate dehydrogenase (quinone) activity"/>
    <property type="evidence" value="ECO:0007669"/>
    <property type="project" value="UniProtKB-EC"/>
</dbReference>
<reference evidence="12 13" key="1">
    <citation type="journal article" date="2018" name="Nat. Biotechnol.">
        <title>A standardized bacterial taxonomy based on genome phylogeny substantially revises the tree of life.</title>
        <authorList>
            <person name="Parks D.H."/>
            <person name="Chuvochina M."/>
            <person name="Waite D.W."/>
            <person name="Rinke C."/>
            <person name="Skarshewski A."/>
            <person name="Chaumeil P.A."/>
            <person name="Hugenholtz P."/>
        </authorList>
    </citation>
    <scope>NUCLEOTIDE SEQUENCE [LARGE SCALE GENOMIC DNA]</scope>
    <source>
        <strain evidence="12">UBA9380</strain>
    </source>
</reference>